<proteinExistence type="predicted"/>
<organism evidence="1 2">
    <name type="scientific">Potamilus streckersoni</name>
    <dbReference type="NCBI Taxonomy" id="2493646"/>
    <lineage>
        <taxon>Eukaryota</taxon>
        <taxon>Metazoa</taxon>
        <taxon>Spiralia</taxon>
        <taxon>Lophotrochozoa</taxon>
        <taxon>Mollusca</taxon>
        <taxon>Bivalvia</taxon>
        <taxon>Autobranchia</taxon>
        <taxon>Heteroconchia</taxon>
        <taxon>Palaeoheterodonta</taxon>
        <taxon>Unionida</taxon>
        <taxon>Unionoidea</taxon>
        <taxon>Unionidae</taxon>
        <taxon>Ambleminae</taxon>
        <taxon>Lampsilini</taxon>
        <taxon>Potamilus</taxon>
    </lineage>
</organism>
<reference evidence="1" key="2">
    <citation type="journal article" date="2021" name="Genome Biol. Evol.">
        <title>Developing a high-quality reference genome for a parasitic bivalve with doubly uniparental inheritance (Bivalvia: Unionida).</title>
        <authorList>
            <person name="Smith C.H."/>
        </authorList>
    </citation>
    <scope>NUCLEOTIDE SEQUENCE</scope>
    <source>
        <strain evidence="1">CHS0354</strain>
        <tissue evidence="1">Mantle</tissue>
    </source>
</reference>
<gene>
    <name evidence="1" type="ORF">CHS0354_001564</name>
</gene>
<feature type="non-terminal residue" evidence="1">
    <location>
        <position position="1"/>
    </location>
</feature>
<evidence type="ECO:0000313" key="2">
    <source>
        <dbReference type="Proteomes" id="UP001195483"/>
    </source>
</evidence>
<keyword evidence="2" id="KW-1185">Reference proteome</keyword>
<protein>
    <submittedName>
        <fullName evidence="1">Uncharacterized protein</fullName>
    </submittedName>
</protein>
<dbReference type="EMBL" id="JAEAOA010000146">
    <property type="protein sequence ID" value="KAK3606598.1"/>
    <property type="molecule type" value="Genomic_DNA"/>
</dbReference>
<evidence type="ECO:0000313" key="1">
    <source>
        <dbReference type="EMBL" id="KAK3606598.1"/>
    </source>
</evidence>
<dbReference type="AlphaFoldDB" id="A0AAE0W924"/>
<comment type="caution">
    <text evidence="1">The sequence shown here is derived from an EMBL/GenBank/DDBJ whole genome shotgun (WGS) entry which is preliminary data.</text>
</comment>
<accession>A0AAE0W924</accession>
<sequence length="80" mass="8958">MKLLISAQRSLNTISNLRSVAPAGRHWKPPSTLITDTELGESRFTDSKEETFLLKTKSCQGTSISRYLSSFIAVKAHLYE</sequence>
<name>A0AAE0W924_9BIVA</name>
<reference evidence="1" key="1">
    <citation type="journal article" date="2021" name="Genome Biol. Evol.">
        <title>A High-Quality Reference Genome for a Parasitic Bivalve with Doubly Uniparental Inheritance (Bivalvia: Unionida).</title>
        <authorList>
            <person name="Smith C.H."/>
        </authorList>
    </citation>
    <scope>NUCLEOTIDE SEQUENCE</scope>
    <source>
        <strain evidence="1">CHS0354</strain>
    </source>
</reference>
<reference evidence="1" key="3">
    <citation type="submission" date="2023-05" db="EMBL/GenBank/DDBJ databases">
        <authorList>
            <person name="Smith C.H."/>
        </authorList>
    </citation>
    <scope>NUCLEOTIDE SEQUENCE</scope>
    <source>
        <strain evidence="1">CHS0354</strain>
        <tissue evidence="1">Mantle</tissue>
    </source>
</reference>
<dbReference type="Proteomes" id="UP001195483">
    <property type="component" value="Unassembled WGS sequence"/>
</dbReference>